<dbReference type="InterPro" id="IPR051288">
    <property type="entry name" value="Serum_paraoxonase/arylesterase"/>
</dbReference>
<dbReference type="InterPro" id="IPR011042">
    <property type="entry name" value="6-blade_b-propeller_TolB-like"/>
</dbReference>
<dbReference type="PANTHER" id="PTHR11799">
    <property type="entry name" value="PARAOXONASE"/>
    <property type="match status" value="1"/>
</dbReference>
<reference evidence="1 2" key="1">
    <citation type="journal article" date="2018" name="Front. Microbiol.">
        <title>Genome-Wide Analysis of Corynespora cassiicola Leaf Fall Disease Putative Effectors.</title>
        <authorList>
            <person name="Lopez D."/>
            <person name="Ribeiro S."/>
            <person name="Label P."/>
            <person name="Fumanal B."/>
            <person name="Venisse J.S."/>
            <person name="Kohler A."/>
            <person name="de Oliveira R.R."/>
            <person name="Labutti K."/>
            <person name="Lipzen A."/>
            <person name="Lail K."/>
            <person name="Bauer D."/>
            <person name="Ohm R.A."/>
            <person name="Barry K.W."/>
            <person name="Spatafora J."/>
            <person name="Grigoriev I.V."/>
            <person name="Martin F.M."/>
            <person name="Pujade-Renaud V."/>
        </authorList>
    </citation>
    <scope>NUCLEOTIDE SEQUENCE [LARGE SCALE GENOMIC DNA]</scope>
    <source>
        <strain evidence="1 2">Philippines</strain>
    </source>
</reference>
<dbReference type="SUPFAM" id="SSF63829">
    <property type="entry name" value="Calcium-dependent phosphotriesterase"/>
    <property type="match status" value="1"/>
</dbReference>
<evidence type="ECO:0000313" key="2">
    <source>
        <dbReference type="Proteomes" id="UP000240883"/>
    </source>
</evidence>
<keyword evidence="2" id="KW-1185">Reference proteome</keyword>
<evidence type="ECO:0000313" key="1">
    <source>
        <dbReference type="EMBL" id="PSN70837.1"/>
    </source>
</evidence>
<sequence length="399" mass="43403">MLRGLLVVISALVVLFASVYQLWVKDFLAVSLGVGRVAQDIEEFPYACRRVAHEKLEACEDLWLDDEARVLYAACTGTEHRAAWNPAMGHLNVSGRRPSGAEIVALDIDSPGEDGLFGLRSIKHVRYEGATGDGTLDLVGFDVKIVGPSTLQFFLVNQRPPVDAEKNLVDPSGTGANATIEIFELKRGKNEMTHLRTIASPAVWSPNRVAAFEDGSFVVTNDHSAKVGLRRELDPILGGGNVAYCGLDGYCHAASNVTLRFPNGLTRGRDELIYVPSVVDGKIWVFELTEEKTLKHVDSIFVGYPMDNISPDANGDIYVAAFTDTIKTMAAIKEPFKASSPATLFKVSKAGDHWQVDKILEDAKASVLDGSTTVRHDAKTGRLFIGAVLSKFLVVCEPK</sequence>
<accession>A0A2T2NZJ8</accession>
<dbReference type="Gene3D" id="2.120.10.30">
    <property type="entry name" value="TolB, C-terminal domain"/>
    <property type="match status" value="1"/>
</dbReference>
<dbReference type="EMBL" id="KZ678131">
    <property type="protein sequence ID" value="PSN70837.1"/>
    <property type="molecule type" value="Genomic_DNA"/>
</dbReference>
<dbReference type="OrthoDB" id="5307922at2759"/>
<dbReference type="Proteomes" id="UP000240883">
    <property type="component" value="Unassembled WGS sequence"/>
</dbReference>
<dbReference type="PANTHER" id="PTHR11799:SF20">
    <property type="entry name" value="SMP-30_GLUCONOLACTONASE_LRE-LIKE REGION DOMAIN-CONTAINING PROTEIN"/>
    <property type="match status" value="1"/>
</dbReference>
<proteinExistence type="predicted"/>
<name>A0A2T2NZJ8_CORCC</name>
<dbReference type="AlphaFoldDB" id="A0A2T2NZJ8"/>
<gene>
    <name evidence="1" type="ORF">BS50DRAFT_630904</name>
</gene>
<protein>
    <submittedName>
        <fullName evidence="1">Serum paraoxonase/arylesteras-like protein</fullName>
    </submittedName>
</protein>
<organism evidence="1 2">
    <name type="scientific">Corynespora cassiicola Philippines</name>
    <dbReference type="NCBI Taxonomy" id="1448308"/>
    <lineage>
        <taxon>Eukaryota</taxon>
        <taxon>Fungi</taxon>
        <taxon>Dikarya</taxon>
        <taxon>Ascomycota</taxon>
        <taxon>Pezizomycotina</taxon>
        <taxon>Dothideomycetes</taxon>
        <taxon>Pleosporomycetidae</taxon>
        <taxon>Pleosporales</taxon>
        <taxon>Corynesporascaceae</taxon>
        <taxon>Corynespora</taxon>
    </lineage>
</organism>